<sequence length="558" mass="64669">MIQVPMAGKGVVTIYGEKGKRCNPIISSLKARKFLAKGYPSYLAYVVDAKKEKKSVEDVKIVQDFPDVFPEDLPELSPERQVEFQIDLTPGATPIARAPYRLASTEMQEMMTQLQELLEKRFIRPSSSPWGALVLFVKKKDGSMWMCIDYRELNKVKVKNKYPLPRIDDLFDQLQGAGCFSKIDLRSGYHQVRVKKEDIPKMAFRTRYGHYEFLVMPFGLTNAPLVFMDLMNRVCRLFFDKSMIVFIDDILIYSKDEAEHKKHLQEVLDVLRKEKLYAKFSKCEFWLQEVQFLGHVVSKDGVKVDPAKIEAMMSWEPPTSPTEIRSFLGLAGYYRRFIQDFYKIASPLTSLTRKNVNFLWTDAQDQAFQTLKKKLCEAPILSLPEGSDDFVVYSDASKMGLGCVLMQLGKVIAYASRQLKDHEKNYPTHDLELEVVVFALKLWRHYLYGTKCTLFTDHKSLKYIFDQKELNMRQRRWLELLKDYDCELLHHPGKANVVADALSRRSYEGSVKLSLTRIDVVSSLLENIKKCQDEALKEENLKSEIMMKQREILTEDGR</sequence>
<name>A0ACB8ZYH2_ARCLA</name>
<evidence type="ECO:0000313" key="1">
    <source>
        <dbReference type="EMBL" id="KAI3702754.1"/>
    </source>
</evidence>
<gene>
    <name evidence="1" type="ORF">L6452_28506</name>
</gene>
<keyword evidence="2" id="KW-1185">Reference proteome</keyword>
<protein>
    <submittedName>
        <fullName evidence="1">Uncharacterized protein</fullName>
    </submittedName>
</protein>
<accession>A0ACB8ZYH2</accession>
<organism evidence="1 2">
    <name type="scientific">Arctium lappa</name>
    <name type="common">Greater burdock</name>
    <name type="synonym">Lappa major</name>
    <dbReference type="NCBI Taxonomy" id="4217"/>
    <lineage>
        <taxon>Eukaryota</taxon>
        <taxon>Viridiplantae</taxon>
        <taxon>Streptophyta</taxon>
        <taxon>Embryophyta</taxon>
        <taxon>Tracheophyta</taxon>
        <taxon>Spermatophyta</taxon>
        <taxon>Magnoliopsida</taxon>
        <taxon>eudicotyledons</taxon>
        <taxon>Gunneridae</taxon>
        <taxon>Pentapetalae</taxon>
        <taxon>asterids</taxon>
        <taxon>campanulids</taxon>
        <taxon>Asterales</taxon>
        <taxon>Asteraceae</taxon>
        <taxon>Carduoideae</taxon>
        <taxon>Cardueae</taxon>
        <taxon>Arctiinae</taxon>
        <taxon>Arctium</taxon>
    </lineage>
</organism>
<comment type="caution">
    <text evidence="1">The sequence shown here is derived from an EMBL/GenBank/DDBJ whole genome shotgun (WGS) entry which is preliminary data.</text>
</comment>
<proteinExistence type="predicted"/>
<reference evidence="1 2" key="2">
    <citation type="journal article" date="2022" name="Mol. Ecol. Resour.">
        <title>The genomes of chicory, endive, great burdock and yacon provide insights into Asteraceae paleo-polyploidization history and plant inulin production.</title>
        <authorList>
            <person name="Fan W."/>
            <person name="Wang S."/>
            <person name="Wang H."/>
            <person name="Wang A."/>
            <person name="Jiang F."/>
            <person name="Liu H."/>
            <person name="Zhao H."/>
            <person name="Xu D."/>
            <person name="Zhang Y."/>
        </authorList>
    </citation>
    <scope>NUCLEOTIDE SEQUENCE [LARGE SCALE GENOMIC DNA]</scope>
    <source>
        <strain evidence="2">cv. Niubang</strain>
    </source>
</reference>
<dbReference type="Proteomes" id="UP001055879">
    <property type="component" value="Linkage Group LG09"/>
</dbReference>
<reference evidence="2" key="1">
    <citation type="journal article" date="2022" name="Mol. Ecol. Resour.">
        <title>The genomes of chicory, endive, great burdock and yacon provide insights into Asteraceae palaeo-polyploidization history and plant inulin production.</title>
        <authorList>
            <person name="Fan W."/>
            <person name="Wang S."/>
            <person name="Wang H."/>
            <person name="Wang A."/>
            <person name="Jiang F."/>
            <person name="Liu H."/>
            <person name="Zhao H."/>
            <person name="Xu D."/>
            <person name="Zhang Y."/>
        </authorList>
    </citation>
    <scope>NUCLEOTIDE SEQUENCE [LARGE SCALE GENOMIC DNA]</scope>
    <source>
        <strain evidence="2">cv. Niubang</strain>
    </source>
</reference>
<dbReference type="EMBL" id="CM042055">
    <property type="protein sequence ID" value="KAI3702754.1"/>
    <property type="molecule type" value="Genomic_DNA"/>
</dbReference>
<evidence type="ECO:0000313" key="2">
    <source>
        <dbReference type="Proteomes" id="UP001055879"/>
    </source>
</evidence>